<proteinExistence type="predicted"/>
<evidence type="ECO:0000313" key="2">
    <source>
        <dbReference type="Proteomes" id="UP001216390"/>
    </source>
</evidence>
<keyword evidence="2" id="KW-1185">Reference proteome</keyword>
<organism evidence="1 2">
    <name type="scientific">Iamia majanohamensis</name>
    <dbReference type="NCBI Taxonomy" id="467976"/>
    <lineage>
        <taxon>Bacteria</taxon>
        <taxon>Bacillati</taxon>
        <taxon>Actinomycetota</taxon>
        <taxon>Acidimicrobiia</taxon>
        <taxon>Acidimicrobiales</taxon>
        <taxon>Iamiaceae</taxon>
        <taxon>Iamia</taxon>
    </lineage>
</organism>
<dbReference type="InterPro" id="IPR014845">
    <property type="entry name" value="GYD/TTHA1554"/>
</dbReference>
<reference evidence="1" key="1">
    <citation type="submission" date="2023-01" db="EMBL/GenBank/DDBJ databases">
        <title>The diversity of Class Acidimicrobiia in South China Sea sediment environments and the proposal of Iamia marina sp. nov., a novel species of the genus Iamia.</title>
        <authorList>
            <person name="He Y."/>
            <person name="Tian X."/>
        </authorList>
    </citation>
    <scope>NUCLEOTIDE SEQUENCE</scope>
    <source>
        <strain evidence="1">DSM 19957</strain>
    </source>
</reference>
<sequence length="99" mass="10791">MPTYVMLSTLGPDGSARLRDDPQRLKAVNQELEDMGVTVVEQFALLGQYDFLNIIEAPDEITMMRVATALGARGTLKTLTLTAIDVDTYIEAMGEGVGR</sequence>
<name>A0AAE9Y7R8_9ACTN</name>
<protein>
    <submittedName>
        <fullName evidence="1">GYD domain-containing protein</fullName>
    </submittedName>
</protein>
<dbReference type="Pfam" id="PF08734">
    <property type="entry name" value="GYD"/>
    <property type="match status" value="1"/>
</dbReference>
<evidence type="ECO:0000313" key="1">
    <source>
        <dbReference type="EMBL" id="WCO68329.1"/>
    </source>
</evidence>
<dbReference type="AlphaFoldDB" id="A0AAE9Y7R8"/>
<dbReference type="EMBL" id="CP116942">
    <property type="protein sequence ID" value="WCO68329.1"/>
    <property type="molecule type" value="Genomic_DNA"/>
</dbReference>
<dbReference type="KEGG" id="ima:PO878_06255"/>
<gene>
    <name evidence="1" type="ORF">PO878_06255</name>
</gene>
<accession>A0AAE9Y7R8</accession>
<dbReference type="Proteomes" id="UP001216390">
    <property type="component" value="Chromosome"/>
</dbReference>
<dbReference type="RefSeq" id="WP_272737846.1">
    <property type="nucleotide sequence ID" value="NZ_CP116942.1"/>
</dbReference>